<dbReference type="Proteomes" id="UP000192140">
    <property type="component" value="Unassembled WGS sequence"/>
</dbReference>
<evidence type="ECO:0000256" key="3">
    <source>
        <dbReference type="ARBA" id="ARBA00023163"/>
    </source>
</evidence>
<name>A0A1S7U8P9_9HYPH</name>
<dbReference type="SMART" id="SM00347">
    <property type="entry name" value="HTH_MARR"/>
    <property type="match status" value="1"/>
</dbReference>
<organism evidence="6 7">
    <name type="scientific">Agrobacterium deltaense NCPPB 1641</name>
    <dbReference type="NCBI Taxonomy" id="1183425"/>
    <lineage>
        <taxon>Bacteria</taxon>
        <taxon>Pseudomonadati</taxon>
        <taxon>Pseudomonadota</taxon>
        <taxon>Alphaproteobacteria</taxon>
        <taxon>Hyphomicrobiales</taxon>
        <taxon>Rhizobiaceae</taxon>
        <taxon>Rhizobium/Agrobacterium group</taxon>
        <taxon>Agrobacterium</taxon>
    </lineage>
</organism>
<keyword evidence="2" id="KW-0238">DNA-binding</keyword>
<dbReference type="PANTHER" id="PTHR33164:SF43">
    <property type="entry name" value="HTH-TYPE TRANSCRIPTIONAL REPRESSOR YETL"/>
    <property type="match status" value="1"/>
</dbReference>
<dbReference type="InterPro" id="IPR036390">
    <property type="entry name" value="WH_DNA-bd_sf"/>
</dbReference>
<comment type="caution">
    <text evidence="6">The sequence shown here is derived from an EMBL/GenBank/DDBJ whole genome shotgun (WGS) entry which is preliminary data.</text>
</comment>
<evidence type="ECO:0000256" key="4">
    <source>
        <dbReference type="SAM" id="MobiDB-lite"/>
    </source>
</evidence>
<dbReference type="SUPFAM" id="SSF46785">
    <property type="entry name" value="Winged helix' DNA-binding domain"/>
    <property type="match status" value="1"/>
</dbReference>
<evidence type="ECO:0000313" key="6">
    <source>
        <dbReference type="EMBL" id="CVI63284.1"/>
    </source>
</evidence>
<reference evidence="6" key="1">
    <citation type="submission" date="2016-01" db="EMBL/GenBank/DDBJ databases">
        <authorList>
            <person name="Regsiter A."/>
            <person name="william w."/>
        </authorList>
    </citation>
    <scope>NUCLEOTIDE SEQUENCE</scope>
    <source>
        <strain evidence="6">NCPPB 1641</strain>
    </source>
</reference>
<dbReference type="PROSITE" id="PS50995">
    <property type="entry name" value="HTH_MARR_2"/>
    <property type="match status" value="1"/>
</dbReference>
<dbReference type="InterPro" id="IPR036388">
    <property type="entry name" value="WH-like_DNA-bd_sf"/>
</dbReference>
<evidence type="ECO:0000256" key="2">
    <source>
        <dbReference type="ARBA" id="ARBA00023125"/>
    </source>
</evidence>
<dbReference type="AlphaFoldDB" id="A0A1S7U8P9"/>
<feature type="compositionally biased region" description="Polar residues" evidence="4">
    <location>
        <begin position="1"/>
        <end position="10"/>
    </location>
</feature>
<evidence type="ECO:0000313" key="7">
    <source>
        <dbReference type="Proteomes" id="UP000192140"/>
    </source>
</evidence>
<protein>
    <submittedName>
        <fullName evidence="6">Transcriptional activatory protein BadR</fullName>
    </submittedName>
</protein>
<dbReference type="Gene3D" id="1.10.10.10">
    <property type="entry name" value="Winged helix-like DNA-binding domain superfamily/Winged helix DNA-binding domain"/>
    <property type="match status" value="1"/>
</dbReference>
<dbReference type="RefSeq" id="WP_080855125.1">
    <property type="nucleotide sequence ID" value="NZ_LT009777.1"/>
</dbReference>
<dbReference type="InterPro" id="IPR023187">
    <property type="entry name" value="Tscrpt_reg_MarR-type_CS"/>
</dbReference>
<accession>A0A1S7U8P9</accession>
<keyword evidence="3" id="KW-0804">Transcription</keyword>
<keyword evidence="1" id="KW-0805">Transcription regulation</keyword>
<proteinExistence type="predicted"/>
<keyword evidence="7" id="KW-1185">Reference proteome</keyword>
<dbReference type="GO" id="GO:0003677">
    <property type="term" value="F:DNA binding"/>
    <property type="evidence" value="ECO:0007669"/>
    <property type="project" value="UniProtKB-KW"/>
</dbReference>
<sequence length="193" mass="22071">MAGPHHTSSPAHRRRQSDDAFEPDDHVAPQRTPTRNAGNDQLNNRMFFRLFQLANELQRKSVQQLGITTVQWAVLGALSQERFADGIPFGQLGDYLVVTRQNLDGVIKRLERDGLVQRVTGNGDKRARLVQLTPRGQDYWKETLQRIYQFYDQATSHFSFDDRVAFVHYINQLQRDLGSVDLPPEGVPKRNGS</sequence>
<dbReference type="InterPro" id="IPR000835">
    <property type="entry name" value="HTH_MarR-typ"/>
</dbReference>
<dbReference type="GO" id="GO:0003700">
    <property type="term" value="F:DNA-binding transcription factor activity"/>
    <property type="evidence" value="ECO:0007669"/>
    <property type="project" value="InterPro"/>
</dbReference>
<dbReference type="InterPro" id="IPR039422">
    <property type="entry name" value="MarR/SlyA-like"/>
</dbReference>
<evidence type="ECO:0000259" key="5">
    <source>
        <dbReference type="PROSITE" id="PS50995"/>
    </source>
</evidence>
<dbReference type="PROSITE" id="PS01117">
    <property type="entry name" value="HTH_MARR_1"/>
    <property type="match status" value="1"/>
</dbReference>
<feature type="compositionally biased region" description="Polar residues" evidence="4">
    <location>
        <begin position="31"/>
        <end position="40"/>
    </location>
</feature>
<dbReference type="GO" id="GO:0006950">
    <property type="term" value="P:response to stress"/>
    <property type="evidence" value="ECO:0007669"/>
    <property type="project" value="TreeGrafter"/>
</dbReference>
<dbReference type="EMBL" id="FCNP01000049">
    <property type="protein sequence ID" value="CVI63284.1"/>
    <property type="molecule type" value="Genomic_DNA"/>
</dbReference>
<gene>
    <name evidence="6" type="primary">badR</name>
    <name evidence="6" type="ORF">AGR7A_pAt20170</name>
</gene>
<feature type="domain" description="HTH marR-type" evidence="5">
    <location>
        <begin position="43"/>
        <end position="175"/>
    </location>
</feature>
<dbReference type="PANTHER" id="PTHR33164">
    <property type="entry name" value="TRANSCRIPTIONAL REGULATOR, MARR FAMILY"/>
    <property type="match status" value="1"/>
</dbReference>
<evidence type="ECO:0000256" key="1">
    <source>
        <dbReference type="ARBA" id="ARBA00023015"/>
    </source>
</evidence>
<feature type="region of interest" description="Disordered" evidence="4">
    <location>
        <begin position="1"/>
        <end position="40"/>
    </location>
</feature>
<dbReference type="PRINTS" id="PR00598">
    <property type="entry name" value="HTHMARR"/>
</dbReference>
<dbReference type="Pfam" id="PF12802">
    <property type="entry name" value="MarR_2"/>
    <property type="match status" value="1"/>
</dbReference>